<keyword evidence="1" id="KW-1133">Transmembrane helix</keyword>
<evidence type="ECO:0000313" key="3">
    <source>
        <dbReference type="Proteomes" id="UP001589814"/>
    </source>
</evidence>
<gene>
    <name evidence="2" type="ORF">ACFFHW_17895</name>
</gene>
<keyword evidence="1" id="KW-0472">Membrane</keyword>
<dbReference type="InterPro" id="IPR006922">
    <property type="entry name" value="MbeB-like"/>
</dbReference>
<evidence type="ECO:0000256" key="1">
    <source>
        <dbReference type="SAM" id="Phobius"/>
    </source>
</evidence>
<dbReference type="Proteomes" id="UP001589814">
    <property type="component" value="Unassembled WGS sequence"/>
</dbReference>
<name>A0ABV6G858_9GAMM</name>
<accession>A0ABV6G858</accession>
<sequence>MSEVSKFAEAFRQKSIEQAESTEKAVASAFEKHESALLSALSESEQRTRDAIHAQSRSLQRTALKSWMAVAIPVIATLLIAAGALGTMGWYITGQINEIASHNATLERLEQEGGSIQLTYCGESRRLCAKIDEDAERYQNGYRILKGY</sequence>
<dbReference type="EMBL" id="JBHLVX010000075">
    <property type="protein sequence ID" value="MFC0269836.1"/>
    <property type="molecule type" value="Genomic_DNA"/>
</dbReference>
<dbReference type="Pfam" id="PF04837">
    <property type="entry name" value="MbeB_N"/>
    <property type="match status" value="1"/>
</dbReference>
<comment type="caution">
    <text evidence="2">The sequence shown here is derived from an EMBL/GenBank/DDBJ whole genome shotgun (WGS) entry which is preliminary data.</text>
</comment>
<proteinExistence type="predicted"/>
<protein>
    <submittedName>
        <fullName evidence="2">MbeB family mobilization protein</fullName>
    </submittedName>
</protein>
<keyword evidence="3" id="KW-1185">Reference proteome</keyword>
<reference evidence="2 3" key="1">
    <citation type="submission" date="2024-09" db="EMBL/GenBank/DDBJ databases">
        <authorList>
            <person name="Sun Q."/>
            <person name="Mori K."/>
        </authorList>
    </citation>
    <scope>NUCLEOTIDE SEQUENCE [LARGE SCALE GENOMIC DNA]</scope>
    <source>
        <strain evidence="2 3">CCM 7415</strain>
    </source>
</reference>
<organism evidence="2 3">
    <name type="scientific">Kushneria aurantia</name>
    <dbReference type="NCBI Taxonomy" id="504092"/>
    <lineage>
        <taxon>Bacteria</taxon>
        <taxon>Pseudomonadati</taxon>
        <taxon>Pseudomonadota</taxon>
        <taxon>Gammaproteobacteria</taxon>
        <taxon>Oceanospirillales</taxon>
        <taxon>Halomonadaceae</taxon>
        <taxon>Kushneria</taxon>
    </lineage>
</organism>
<dbReference type="RefSeq" id="WP_380059753.1">
    <property type="nucleotide sequence ID" value="NZ_JBHLVX010000075.1"/>
</dbReference>
<keyword evidence="1" id="KW-0812">Transmembrane</keyword>
<feature type="transmembrane region" description="Helical" evidence="1">
    <location>
        <begin position="67"/>
        <end position="92"/>
    </location>
</feature>
<evidence type="ECO:0000313" key="2">
    <source>
        <dbReference type="EMBL" id="MFC0269836.1"/>
    </source>
</evidence>